<proteinExistence type="predicted"/>
<evidence type="ECO:0000256" key="1">
    <source>
        <dbReference type="SAM" id="MobiDB-lite"/>
    </source>
</evidence>
<feature type="compositionally biased region" description="Basic and acidic residues" evidence="1">
    <location>
        <begin position="112"/>
        <end position="125"/>
    </location>
</feature>
<gene>
    <name evidence="2" type="ORF">OXYTRIMIC_042</name>
</gene>
<keyword evidence="3" id="KW-1185">Reference proteome</keyword>
<sequence length="458" mass="52813">MQNLSQDWVGKQIIPDFTPALHDQIQNLAGLNSSEYGVSNIEGFTFSQHFQQDQTAFMKLNTHSAQDQMLLVYQKNKYYKDFTLQQKATQKDVKDLFGISIENSTDNKMQNKKSDSETREQDISEKKTDISVVKLSKSKKKRIRQAKKKQSLNLQINNNNSISGSGIGSNNQINNNYNISLPKGIRNQQVKIYINNNFFIQESDVQGMQRPFKIIRHENQEYHPSSLPLQKSVFKISKHHENFPASESYTQVCLKKIIQYLRNICKTGTYSVNDLIVLSIINTIWNQVFNTVTFVEKQEGSHQEYQVPNFNSQYLEFNMNSIMKLVTLQDKQVQFPSIFCIYRFNLIVSIFQGTRKVCSITFGFSGRVEEALRVCDEILLKNCNDLISTTSSQASPVYTNLTEIRIPEFVKSCYSLKIDMTLHHIGIQQLQQMDSLLAITLDTLGIKMVQFEDDFNMD</sequence>
<dbReference type="EMBL" id="ARYC01001045">
    <property type="protein sequence ID" value="KEJ83037.1"/>
    <property type="molecule type" value="Genomic_DNA"/>
</dbReference>
<protein>
    <submittedName>
        <fullName evidence="2">Uncharacterized protein</fullName>
    </submittedName>
</protein>
<organism evidence="2 3">
    <name type="scientific">Oxytricha trifallax</name>
    <dbReference type="NCBI Taxonomy" id="1172189"/>
    <lineage>
        <taxon>Eukaryota</taxon>
        <taxon>Sar</taxon>
        <taxon>Alveolata</taxon>
        <taxon>Ciliophora</taxon>
        <taxon>Intramacronucleata</taxon>
        <taxon>Spirotrichea</taxon>
        <taxon>Stichotrichia</taxon>
        <taxon>Sporadotrichida</taxon>
        <taxon>Oxytrichidae</taxon>
        <taxon>Oxytrichinae</taxon>
        <taxon>Oxytricha</taxon>
    </lineage>
</organism>
<evidence type="ECO:0000313" key="2">
    <source>
        <dbReference type="EMBL" id="KEJ83037.1"/>
    </source>
</evidence>
<name>A0A073ICD8_9SPIT</name>
<dbReference type="AlphaFoldDB" id="A0A073ICD8"/>
<evidence type="ECO:0000313" key="3">
    <source>
        <dbReference type="Proteomes" id="UP000053232"/>
    </source>
</evidence>
<comment type="caution">
    <text evidence="2">The sequence shown here is derived from an EMBL/GenBank/DDBJ whole genome shotgun (WGS) entry which is preliminary data.</text>
</comment>
<reference evidence="3" key="1">
    <citation type="journal article" date="2014" name="Cell">
        <title>The Architecture of a Scrambled Genome Reveals Massive Levels of Genomic Rearrangement during Development.</title>
        <authorList>
            <person name="Chen X."/>
            <person name="Bracht J.R."/>
            <person name="Goldman A.D."/>
            <person name="Dolzhenko E."/>
            <person name="Clay D.M."/>
            <person name="Swart E.C."/>
            <person name="Perlman D.H."/>
            <person name="Doak T.G."/>
            <person name="Stuart A."/>
            <person name="Amemiya C.T."/>
            <person name="Sebra R.P."/>
            <person name="Landweber L.F."/>
        </authorList>
    </citation>
    <scope>NUCLEOTIDE SEQUENCE [LARGE SCALE GENOMIC DNA]</scope>
    <source>
        <strain evidence="3">JRB310</strain>
    </source>
</reference>
<feature type="region of interest" description="Disordered" evidence="1">
    <location>
        <begin position="106"/>
        <end position="125"/>
    </location>
</feature>
<accession>A0A073ICD8</accession>
<dbReference type="Proteomes" id="UP000053232">
    <property type="component" value="Unassembled WGS sequence"/>
</dbReference>